<evidence type="ECO:0000313" key="2">
    <source>
        <dbReference type="EMBL" id="MBB4036094.1"/>
    </source>
</evidence>
<feature type="chain" id="PRO_5032803775" description="DUF4625 domain-containing protein" evidence="1">
    <location>
        <begin position="21"/>
        <end position="262"/>
    </location>
</feature>
<keyword evidence="3" id="KW-1185">Reference proteome</keyword>
<evidence type="ECO:0000256" key="1">
    <source>
        <dbReference type="SAM" id="SignalP"/>
    </source>
</evidence>
<protein>
    <recommendedName>
        <fullName evidence="4">DUF4625 domain-containing protein</fullName>
    </recommendedName>
</protein>
<comment type="caution">
    <text evidence="2">The sequence shown here is derived from an EMBL/GenBank/DDBJ whole genome shotgun (WGS) entry which is preliminary data.</text>
</comment>
<feature type="signal peptide" evidence="1">
    <location>
        <begin position="1"/>
        <end position="20"/>
    </location>
</feature>
<dbReference type="EMBL" id="JACIEP010000006">
    <property type="protein sequence ID" value="MBB4036094.1"/>
    <property type="molecule type" value="Genomic_DNA"/>
</dbReference>
<name>A0A840CR66_9BACT</name>
<evidence type="ECO:0008006" key="4">
    <source>
        <dbReference type="Google" id="ProtNLM"/>
    </source>
</evidence>
<evidence type="ECO:0000313" key="3">
    <source>
        <dbReference type="Proteomes" id="UP000555103"/>
    </source>
</evidence>
<dbReference type="AlphaFoldDB" id="A0A840CR66"/>
<keyword evidence="1" id="KW-0732">Signal</keyword>
<proteinExistence type="predicted"/>
<gene>
    <name evidence="2" type="ORF">GGR21_001995</name>
</gene>
<sequence>MKKLLLTALLIVSFTLSLIAQQVQTSGGISVSLESTRVIGDRLLISGKMTADKVIRAMNLKLSVIDSDGDGHDLKVIWWGGKKESSIISFDKELQPGIPYSFDFSIETQSKNMNPITAILLNIRDWTHSADIKMQFKDIPVPVKADPNLKPGVMEIGKDIYLKWVKAEESASGLKINFVVENKANKDQEMSFRSYSNGKIIDKDGNIYEAALTLKDAVTFPSKTPIAGSISIKQPIKMADVIMVQFESGYFKYSVKDLTFAK</sequence>
<organism evidence="2 3">
    <name type="scientific">Dysgonomonas hofstadii</name>
    <dbReference type="NCBI Taxonomy" id="637886"/>
    <lineage>
        <taxon>Bacteria</taxon>
        <taxon>Pseudomonadati</taxon>
        <taxon>Bacteroidota</taxon>
        <taxon>Bacteroidia</taxon>
        <taxon>Bacteroidales</taxon>
        <taxon>Dysgonomonadaceae</taxon>
        <taxon>Dysgonomonas</taxon>
    </lineage>
</organism>
<accession>A0A840CR66</accession>
<dbReference type="Proteomes" id="UP000555103">
    <property type="component" value="Unassembled WGS sequence"/>
</dbReference>
<dbReference type="RefSeq" id="WP_183307009.1">
    <property type="nucleotide sequence ID" value="NZ_JACIEP010000006.1"/>
</dbReference>
<reference evidence="2 3" key="1">
    <citation type="submission" date="2020-08" db="EMBL/GenBank/DDBJ databases">
        <title>Genomic Encyclopedia of Type Strains, Phase IV (KMG-IV): sequencing the most valuable type-strain genomes for metagenomic binning, comparative biology and taxonomic classification.</title>
        <authorList>
            <person name="Goeker M."/>
        </authorList>
    </citation>
    <scope>NUCLEOTIDE SEQUENCE [LARGE SCALE GENOMIC DNA]</scope>
    <source>
        <strain evidence="2 3">DSM 104969</strain>
    </source>
</reference>